<keyword evidence="5 12" id="KW-0812">Transmembrane</keyword>
<dbReference type="EMBL" id="LWCA01000010">
    <property type="protein sequence ID" value="OAF72003.1"/>
    <property type="molecule type" value="Genomic_DNA"/>
</dbReference>
<gene>
    <name evidence="13" type="ORF">A3Q56_00227</name>
</gene>
<dbReference type="Proteomes" id="UP000078046">
    <property type="component" value="Unassembled WGS sequence"/>
</dbReference>
<evidence type="ECO:0000313" key="14">
    <source>
        <dbReference type="Proteomes" id="UP000078046"/>
    </source>
</evidence>
<feature type="transmembrane region" description="Helical" evidence="12">
    <location>
        <begin position="12"/>
        <end position="32"/>
    </location>
</feature>
<evidence type="ECO:0000256" key="10">
    <source>
        <dbReference type="ARBA" id="ARBA00023201"/>
    </source>
</evidence>
<dbReference type="PANTHER" id="PTHR42985:SF40">
    <property type="entry name" value="LD47995P-RELATED"/>
    <property type="match status" value="1"/>
</dbReference>
<dbReference type="InterPro" id="IPR001734">
    <property type="entry name" value="Na/solute_symporter"/>
</dbReference>
<proteinExistence type="inferred from homology"/>
<evidence type="ECO:0008006" key="15">
    <source>
        <dbReference type="Google" id="ProtNLM"/>
    </source>
</evidence>
<comment type="subcellular location">
    <subcellularLocation>
        <location evidence="1">Cell membrane</location>
        <topology evidence="1">Multi-pass membrane protein</topology>
    </subcellularLocation>
</comment>
<sequence length="271" mass="30525">MPIDPKGGLTGLVWTDFVQFLIIIIGLIIIVVEGCRKVGTVEDIWNISKANNKLIPFNFSLNPTQRVSIYGVIFGNFFFAIGIFGTGPVTFQRFKGFKSLKLARSSLMLNIPLMFFYAILLTFLSMVVYAYFIVHRIDPIKQKLVVRDEEILPYFIIHILNIPAFSGLITSILLMLTVSTVNSVLYAMSCITYKDLLESTNLFQKHKEFTLKSAIVIYGIIIYAFSLSLNYVSYNVMKLSTMLSGATLGPSLGVFLLGMFSPYTTHKDNKF</sequence>
<evidence type="ECO:0000256" key="2">
    <source>
        <dbReference type="ARBA" id="ARBA00006434"/>
    </source>
</evidence>
<comment type="caution">
    <text evidence="13">The sequence shown here is derived from an EMBL/GenBank/DDBJ whole genome shotgun (WGS) entry which is preliminary data.</text>
</comment>
<dbReference type="InterPro" id="IPR038377">
    <property type="entry name" value="Na/Glc_symporter_sf"/>
</dbReference>
<feature type="transmembrane region" description="Helical" evidence="12">
    <location>
        <begin position="111"/>
        <end position="134"/>
    </location>
</feature>
<name>A0A177BE77_9BILA</name>
<evidence type="ECO:0000256" key="9">
    <source>
        <dbReference type="ARBA" id="ARBA00023136"/>
    </source>
</evidence>
<dbReference type="Gene3D" id="1.20.1730.10">
    <property type="entry name" value="Sodium/glucose cotransporter"/>
    <property type="match status" value="1"/>
</dbReference>
<protein>
    <recommendedName>
        <fullName evidence="15">Sodium-coupled monocarboxylate transporter 2</fullName>
    </recommendedName>
</protein>
<dbReference type="AlphaFoldDB" id="A0A177BE77"/>
<keyword evidence="8" id="KW-0406">Ion transport</keyword>
<keyword evidence="9 12" id="KW-0472">Membrane</keyword>
<feature type="transmembrane region" description="Helical" evidence="12">
    <location>
        <begin position="215"/>
        <end position="233"/>
    </location>
</feature>
<feature type="transmembrane region" description="Helical" evidence="12">
    <location>
        <begin position="239"/>
        <end position="260"/>
    </location>
</feature>
<dbReference type="PANTHER" id="PTHR42985">
    <property type="entry name" value="SODIUM-COUPLED MONOCARBOXYLATE TRANSPORTER"/>
    <property type="match status" value="1"/>
</dbReference>
<feature type="transmembrane region" description="Helical" evidence="12">
    <location>
        <begin position="154"/>
        <end position="178"/>
    </location>
</feature>
<accession>A0A177BE77</accession>
<dbReference type="PROSITE" id="PS50283">
    <property type="entry name" value="NA_SOLUT_SYMP_3"/>
    <property type="match status" value="1"/>
</dbReference>
<keyword evidence="10" id="KW-0739">Sodium transport</keyword>
<evidence type="ECO:0000256" key="11">
    <source>
        <dbReference type="RuleBase" id="RU362091"/>
    </source>
</evidence>
<dbReference type="GO" id="GO:0006814">
    <property type="term" value="P:sodium ion transport"/>
    <property type="evidence" value="ECO:0007669"/>
    <property type="project" value="UniProtKB-KW"/>
</dbReference>
<dbReference type="OrthoDB" id="6132759at2759"/>
<evidence type="ECO:0000256" key="3">
    <source>
        <dbReference type="ARBA" id="ARBA00022448"/>
    </source>
</evidence>
<keyword evidence="3" id="KW-0813">Transport</keyword>
<keyword evidence="7" id="KW-0915">Sodium</keyword>
<evidence type="ECO:0000256" key="5">
    <source>
        <dbReference type="ARBA" id="ARBA00022692"/>
    </source>
</evidence>
<evidence type="ECO:0000256" key="12">
    <source>
        <dbReference type="SAM" id="Phobius"/>
    </source>
</evidence>
<evidence type="ECO:0000256" key="4">
    <source>
        <dbReference type="ARBA" id="ARBA00022475"/>
    </source>
</evidence>
<keyword evidence="4" id="KW-1003">Cell membrane</keyword>
<evidence type="ECO:0000256" key="1">
    <source>
        <dbReference type="ARBA" id="ARBA00004651"/>
    </source>
</evidence>
<feature type="transmembrane region" description="Helical" evidence="12">
    <location>
        <begin position="67"/>
        <end position="91"/>
    </location>
</feature>
<keyword evidence="6 12" id="KW-1133">Transmembrane helix</keyword>
<dbReference type="InterPro" id="IPR051163">
    <property type="entry name" value="Sodium:Solute_Symporter_SSF"/>
</dbReference>
<dbReference type="GO" id="GO:0005886">
    <property type="term" value="C:plasma membrane"/>
    <property type="evidence" value="ECO:0007669"/>
    <property type="project" value="UniProtKB-SubCell"/>
</dbReference>
<keyword evidence="14" id="KW-1185">Reference proteome</keyword>
<evidence type="ECO:0000256" key="6">
    <source>
        <dbReference type="ARBA" id="ARBA00022989"/>
    </source>
</evidence>
<reference evidence="13 14" key="1">
    <citation type="submission" date="2016-04" db="EMBL/GenBank/DDBJ databases">
        <title>The genome of Intoshia linei affirms orthonectids as highly simplified spiralians.</title>
        <authorList>
            <person name="Mikhailov K.V."/>
            <person name="Slusarev G.S."/>
            <person name="Nikitin M.A."/>
            <person name="Logacheva M.D."/>
            <person name="Penin A."/>
            <person name="Aleoshin V."/>
            <person name="Panchin Y.V."/>
        </authorList>
    </citation>
    <scope>NUCLEOTIDE SEQUENCE [LARGE SCALE GENOMIC DNA]</scope>
    <source>
        <strain evidence="13">Intl2013</strain>
        <tissue evidence="13">Whole animal</tissue>
    </source>
</reference>
<dbReference type="GO" id="GO:0015293">
    <property type="term" value="F:symporter activity"/>
    <property type="evidence" value="ECO:0007669"/>
    <property type="project" value="TreeGrafter"/>
</dbReference>
<dbReference type="Pfam" id="PF00474">
    <property type="entry name" value="SSF"/>
    <property type="match status" value="1"/>
</dbReference>
<evidence type="ECO:0000256" key="8">
    <source>
        <dbReference type="ARBA" id="ARBA00023065"/>
    </source>
</evidence>
<comment type="similarity">
    <text evidence="2 11">Belongs to the sodium:solute symporter (SSF) (TC 2.A.21) family.</text>
</comment>
<evidence type="ECO:0000256" key="7">
    <source>
        <dbReference type="ARBA" id="ARBA00023053"/>
    </source>
</evidence>
<organism evidence="13 14">
    <name type="scientific">Intoshia linei</name>
    <dbReference type="NCBI Taxonomy" id="1819745"/>
    <lineage>
        <taxon>Eukaryota</taxon>
        <taxon>Metazoa</taxon>
        <taxon>Spiralia</taxon>
        <taxon>Lophotrochozoa</taxon>
        <taxon>Mesozoa</taxon>
        <taxon>Orthonectida</taxon>
        <taxon>Rhopaluridae</taxon>
        <taxon>Intoshia</taxon>
    </lineage>
</organism>
<evidence type="ECO:0000313" key="13">
    <source>
        <dbReference type="EMBL" id="OAF72003.1"/>
    </source>
</evidence>